<keyword evidence="1" id="KW-0812">Transmembrane</keyword>
<evidence type="ECO:0000313" key="3">
    <source>
        <dbReference type="Proteomes" id="UP001177023"/>
    </source>
</evidence>
<evidence type="ECO:0000313" key="2">
    <source>
        <dbReference type="EMBL" id="CAJ0565806.1"/>
    </source>
</evidence>
<evidence type="ECO:0000256" key="1">
    <source>
        <dbReference type="SAM" id="Phobius"/>
    </source>
</evidence>
<comment type="caution">
    <text evidence="2">The sequence shown here is derived from an EMBL/GenBank/DDBJ whole genome shotgun (WGS) entry which is preliminary data.</text>
</comment>
<dbReference type="AlphaFoldDB" id="A0AA36CBC2"/>
<organism evidence="2 3">
    <name type="scientific">Mesorhabditis spiculigera</name>
    <dbReference type="NCBI Taxonomy" id="96644"/>
    <lineage>
        <taxon>Eukaryota</taxon>
        <taxon>Metazoa</taxon>
        <taxon>Ecdysozoa</taxon>
        <taxon>Nematoda</taxon>
        <taxon>Chromadorea</taxon>
        <taxon>Rhabditida</taxon>
        <taxon>Rhabditina</taxon>
        <taxon>Rhabditomorpha</taxon>
        <taxon>Rhabditoidea</taxon>
        <taxon>Rhabditidae</taxon>
        <taxon>Mesorhabditinae</taxon>
        <taxon>Mesorhabditis</taxon>
    </lineage>
</organism>
<name>A0AA36CBC2_9BILA</name>
<feature type="transmembrane region" description="Helical" evidence="1">
    <location>
        <begin position="123"/>
        <end position="142"/>
    </location>
</feature>
<reference evidence="2" key="1">
    <citation type="submission" date="2023-06" db="EMBL/GenBank/DDBJ databases">
        <authorList>
            <person name="Delattre M."/>
        </authorList>
    </citation>
    <scope>NUCLEOTIDE SEQUENCE</scope>
    <source>
        <strain evidence="2">AF72</strain>
    </source>
</reference>
<keyword evidence="3" id="KW-1185">Reference proteome</keyword>
<sequence>MLCQKFSLKHWLRNTSKIEAIYYGFAGLHIGGFTVTFANLGFYIIYKDSEDPTSEEHLPLGALLALILLNVAWLILTIVSFVITVIGMRKRILLLAHAYPAFIGIDIRIYANDLTDGLLSEAWYQVGLACYFLPLIVLLEWLSVKCWRDTGMDIRIYANFLTGGLLSEQWYQVGAACYFLPLILLLEWLAIKCWRVTVERARRQCIQYRTIHTIV</sequence>
<keyword evidence="1" id="KW-0472">Membrane</keyword>
<protein>
    <submittedName>
        <fullName evidence="2">Uncharacterized protein</fullName>
    </submittedName>
</protein>
<feature type="transmembrane region" description="Helical" evidence="1">
    <location>
        <begin position="92"/>
        <end position="111"/>
    </location>
</feature>
<feature type="non-terminal residue" evidence="2">
    <location>
        <position position="215"/>
    </location>
</feature>
<dbReference type="Proteomes" id="UP001177023">
    <property type="component" value="Unassembled WGS sequence"/>
</dbReference>
<keyword evidence="1" id="KW-1133">Transmembrane helix</keyword>
<proteinExistence type="predicted"/>
<feature type="transmembrane region" description="Helical" evidence="1">
    <location>
        <begin position="58"/>
        <end position="85"/>
    </location>
</feature>
<accession>A0AA36CBC2</accession>
<gene>
    <name evidence="2" type="ORF">MSPICULIGERA_LOCUS4433</name>
</gene>
<feature type="transmembrane region" description="Helical" evidence="1">
    <location>
        <begin position="21"/>
        <end position="46"/>
    </location>
</feature>
<dbReference type="EMBL" id="CATQJA010001106">
    <property type="protein sequence ID" value="CAJ0565806.1"/>
    <property type="molecule type" value="Genomic_DNA"/>
</dbReference>